<dbReference type="InterPro" id="IPR053150">
    <property type="entry name" value="Teicoplanin_resist-assoc"/>
</dbReference>
<sequence length="181" mass="19626">MAEVWREWGGVIVASLVALPVVALTVAVLAGVRRRRGMPPRVAWWRSAAEVGMVAGTLPWVWMILTPKDAPRRVHLTPFRDIAVQLTDPSTLVVQIGGNLLVFAALGFFAPIRWPVLAGAGRVFAFGAAASILVELAQYVLDLGRVSSVDDVLVNAVGATVACILSRRWWREAADRMICVC</sequence>
<dbReference type="PANTHER" id="PTHR36834:SF1">
    <property type="entry name" value="INTEGRAL MEMBRANE PROTEIN"/>
    <property type="match status" value="1"/>
</dbReference>
<gene>
    <name evidence="3" type="ORF">Pflav_069720</name>
</gene>
<feature type="transmembrane region" description="Helical" evidence="1">
    <location>
        <begin position="153"/>
        <end position="170"/>
    </location>
</feature>
<evidence type="ECO:0000313" key="3">
    <source>
        <dbReference type="EMBL" id="BCB80562.1"/>
    </source>
</evidence>
<proteinExistence type="predicted"/>
<dbReference type="InterPro" id="IPR006976">
    <property type="entry name" value="VanZ-like"/>
</dbReference>
<dbReference type="RefSeq" id="WP_232072189.1">
    <property type="nucleotide sequence ID" value="NZ_AP022870.1"/>
</dbReference>
<evidence type="ECO:0000259" key="2">
    <source>
        <dbReference type="Pfam" id="PF04892"/>
    </source>
</evidence>
<dbReference type="KEGG" id="pfla:Pflav_069720"/>
<dbReference type="Proteomes" id="UP000502508">
    <property type="component" value="Chromosome"/>
</dbReference>
<feature type="transmembrane region" description="Helical" evidence="1">
    <location>
        <begin position="12"/>
        <end position="32"/>
    </location>
</feature>
<protein>
    <recommendedName>
        <fullName evidence="2">VanZ-like domain-containing protein</fullName>
    </recommendedName>
</protein>
<dbReference type="AlphaFoldDB" id="A0A6F8Y369"/>
<keyword evidence="1" id="KW-0812">Transmembrane</keyword>
<accession>A0A6F8Y369</accession>
<reference evidence="3 4" key="1">
    <citation type="submission" date="2020-03" db="EMBL/GenBank/DDBJ databases">
        <title>Whole genome shotgun sequence of Phytohabitans flavus NBRC 107702.</title>
        <authorList>
            <person name="Komaki H."/>
            <person name="Tamura T."/>
        </authorList>
    </citation>
    <scope>NUCLEOTIDE SEQUENCE [LARGE SCALE GENOMIC DNA]</scope>
    <source>
        <strain evidence="3 4">NBRC 107702</strain>
    </source>
</reference>
<dbReference type="PANTHER" id="PTHR36834">
    <property type="entry name" value="MEMBRANE PROTEIN-RELATED"/>
    <property type="match status" value="1"/>
</dbReference>
<evidence type="ECO:0000256" key="1">
    <source>
        <dbReference type="SAM" id="Phobius"/>
    </source>
</evidence>
<feature type="transmembrane region" description="Helical" evidence="1">
    <location>
        <begin position="123"/>
        <end position="141"/>
    </location>
</feature>
<reference evidence="3 4" key="2">
    <citation type="submission" date="2020-03" db="EMBL/GenBank/DDBJ databases">
        <authorList>
            <person name="Ichikawa N."/>
            <person name="Kimura A."/>
            <person name="Kitahashi Y."/>
            <person name="Uohara A."/>
        </authorList>
    </citation>
    <scope>NUCLEOTIDE SEQUENCE [LARGE SCALE GENOMIC DNA]</scope>
    <source>
        <strain evidence="3 4">NBRC 107702</strain>
    </source>
</reference>
<feature type="transmembrane region" description="Helical" evidence="1">
    <location>
        <begin position="92"/>
        <end position="111"/>
    </location>
</feature>
<keyword evidence="1" id="KW-0472">Membrane</keyword>
<name>A0A6F8Y369_9ACTN</name>
<feature type="transmembrane region" description="Helical" evidence="1">
    <location>
        <begin position="44"/>
        <end position="65"/>
    </location>
</feature>
<dbReference type="EMBL" id="AP022870">
    <property type="protein sequence ID" value="BCB80562.1"/>
    <property type="molecule type" value="Genomic_DNA"/>
</dbReference>
<organism evidence="3 4">
    <name type="scientific">Phytohabitans flavus</name>
    <dbReference type="NCBI Taxonomy" id="1076124"/>
    <lineage>
        <taxon>Bacteria</taxon>
        <taxon>Bacillati</taxon>
        <taxon>Actinomycetota</taxon>
        <taxon>Actinomycetes</taxon>
        <taxon>Micromonosporales</taxon>
        <taxon>Micromonosporaceae</taxon>
    </lineage>
</organism>
<evidence type="ECO:0000313" key="4">
    <source>
        <dbReference type="Proteomes" id="UP000502508"/>
    </source>
</evidence>
<keyword evidence="1" id="KW-1133">Transmembrane helix</keyword>
<keyword evidence="4" id="KW-1185">Reference proteome</keyword>
<dbReference type="Pfam" id="PF04892">
    <property type="entry name" value="VanZ"/>
    <property type="match status" value="1"/>
</dbReference>
<feature type="domain" description="VanZ-like" evidence="2">
    <location>
        <begin position="60"/>
        <end position="167"/>
    </location>
</feature>